<feature type="region of interest" description="Disordered" evidence="1">
    <location>
        <begin position="35"/>
        <end position="54"/>
    </location>
</feature>
<dbReference type="InterPro" id="IPR031304">
    <property type="entry name" value="SLT_2"/>
</dbReference>
<dbReference type="Gene3D" id="2.70.70.10">
    <property type="entry name" value="Glucose Permease (Domain IIA)"/>
    <property type="match status" value="1"/>
</dbReference>
<dbReference type="GO" id="GO:0004222">
    <property type="term" value="F:metalloendopeptidase activity"/>
    <property type="evidence" value="ECO:0007669"/>
    <property type="project" value="TreeGrafter"/>
</dbReference>
<dbReference type="CDD" id="cd12797">
    <property type="entry name" value="M23_peptidase"/>
    <property type="match status" value="1"/>
</dbReference>
<protein>
    <submittedName>
        <fullName evidence="6">M23 peptidase domain protein</fullName>
    </submittedName>
</protein>
<dbReference type="PANTHER" id="PTHR21666:SF270">
    <property type="entry name" value="MUREIN HYDROLASE ACTIVATOR ENVC"/>
    <property type="match status" value="1"/>
</dbReference>
<dbReference type="PANTHER" id="PTHR21666">
    <property type="entry name" value="PEPTIDASE-RELATED"/>
    <property type="match status" value="1"/>
</dbReference>
<keyword evidence="2" id="KW-0472">Membrane</keyword>
<organism evidence="6 7">
    <name type="scientific">Rhodococcus opacus</name>
    <name type="common">Nocardia opaca</name>
    <dbReference type="NCBI Taxonomy" id="37919"/>
    <lineage>
        <taxon>Bacteria</taxon>
        <taxon>Bacillati</taxon>
        <taxon>Actinomycetota</taxon>
        <taxon>Actinomycetes</taxon>
        <taxon>Mycobacteriales</taxon>
        <taxon>Nocardiaceae</taxon>
        <taxon>Rhodococcus</taxon>
    </lineage>
</organism>
<feature type="compositionally biased region" description="Low complexity" evidence="1">
    <location>
        <begin position="356"/>
        <end position="373"/>
    </location>
</feature>
<dbReference type="SUPFAM" id="SSF53955">
    <property type="entry name" value="Lysozyme-like"/>
    <property type="match status" value="1"/>
</dbReference>
<sequence length="539" mass="54965">MGDAPSSSNTGIKATAAVLAAVVVMVGFLVMGSDNPPTPTDCVPTRSATPGPTGSVRMPAAEGQYELSSPFGPRWGAFHQGVDFAGPTGTPIYAAADGVVTAAGPATGFGNWIVVDSEIDGGKVSTVYGHMYDDGVLVKAGDRVTAGQHIAAMGSNGESTGSHLHFEVWPGGRLSGGTAIDPMPWLASHGASAAPTPAVPAPPAAQVRLAAATGAEMAALPAAKGSEAHWQVDTVRVARAVAATFPEVDTIGGWRPQDTYPDHPSGRAADIMIPNWDTPEGKALGDAVADYVMANKDLFHVQYIIWRQQYRPAAGEGNLMEDRGSPTQNHFDHVHVTTSGHGFPAPGQLYGAVPGGPTAPAPTTGPCAGAPAPGSGGGMLRPGSVPPAFEPWIIKAAATCPQVPAPIIAAQIENEAQFNVNAHNASSGADGPTQFIPGTWAAKAVDGDGDGRKDTRSIPDAVMTQAAYDCELVGIAAEMLAAGQIRGDLTELYLSMYNCGPGATASQGGVCQNAETLAYVKNIPRRAASAFAADLPTAA</sequence>
<dbReference type="InterPro" id="IPR050570">
    <property type="entry name" value="Cell_wall_metabolism_enzyme"/>
</dbReference>
<evidence type="ECO:0000256" key="1">
    <source>
        <dbReference type="SAM" id="MobiDB-lite"/>
    </source>
</evidence>
<keyword evidence="2" id="KW-1133">Transmembrane helix</keyword>
<feature type="transmembrane region" description="Helical" evidence="2">
    <location>
        <begin position="12"/>
        <end position="32"/>
    </location>
</feature>
<feature type="domain" description="M23ase beta-sheet core" evidence="3">
    <location>
        <begin position="78"/>
        <end position="172"/>
    </location>
</feature>
<dbReference type="Pfam" id="PF26571">
    <property type="entry name" value="VldE"/>
    <property type="match status" value="1"/>
</dbReference>
<proteinExistence type="predicted"/>
<reference evidence="6 7" key="1">
    <citation type="submission" date="2014-07" db="EMBL/GenBank/DDBJ databases">
        <authorList>
            <person name="Zhang J.E."/>
            <person name="Yang H."/>
            <person name="Guo J."/>
            <person name="Deng Z."/>
            <person name="Luo H."/>
            <person name="Luo M."/>
            <person name="Zhao B."/>
        </authorList>
    </citation>
    <scope>NUCLEOTIDE SEQUENCE [LARGE SCALE GENOMIC DNA]</scope>
    <source>
        <strain evidence="6 7">1CP</strain>
        <plasmid evidence="7">Plasmid pr1cp2</plasmid>
    </source>
</reference>
<name>A0A1B1KJ41_RHOOP</name>
<evidence type="ECO:0000259" key="3">
    <source>
        <dbReference type="Pfam" id="PF01551"/>
    </source>
</evidence>
<evidence type="ECO:0000313" key="7">
    <source>
        <dbReference type="Proteomes" id="UP000186108"/>
    </source>
</evidence>
<dbReference type="Pfam" id="PF13406">
    <property type="entry name" value="SLT_2"/>
    <property type="match status" value="1"/>
</dbReference>
<dbReference type="InterPro" id="IPR023346">
    <property type="entry name" value="Lysozyme-like_dom_sf"/>
</dbReference>
<feature type="region of interest" description="Disordered" evidence="1">
    <location>
        <begin position="356"/>
        <end position="375"/>
    </location>
</feature>
<dbReference type="Pfam" id="PF01551">
    <property type="entry name" value="Peptidase_M23"/>
    <property type="match status" value="1"/>
</dbReference>
<gene>
    <name evidence="6" type="ORF">R1CP_40280</name>
</gene>
<dbReference type="Gene3D" id="1.10.530.10">
    <property type="match status" value="1"/>
</dbReference>
<dbReference type="InterPro" id="IPR016047">
    <property type="entry name" value="M23ase_b-sheet_dom"/>
</dbReference>
<dbReference type="InterPro" id="IPR011055">
    <property type="entry name" value="Dup_hybrid_motif"/>
</dbReference>
<dbReference type="Proteomes" id="UP000186108">
    <property type="component" value="Plasmid pR1CP2"/>
</dbReference>
<dbReference type="RefSeq" id="WP_231138066.1">
    <property type="nucleotide sequence ID" value="NZ_CP009113.1"/>
</dbReference>
<dbReference type="InterPro" id="IPR058593">
    <property type="entry name" value="ARB_07466-like_C"/>
</dbReference>
<feature type="domain" description="Transglycosylase SLT" evidence="4">
    <location>
        <begin position="417"/>
        <end position="468"/>
    </location>
</feature>
<keyword evidence="2" id="KW-0812">Transmembrane</keyword>
<dbReference type="AlphaFoldDB" id="A0A1B1KJ41"/>
<geneLocation type="plasmid" evidence="7">
    <name>pr1cp2</name>
</geneLocation>
<accession>A0A1B1KJ41</accession>
<dbReference type="SUPFAM" id="SSF51261">
    <property type="entry name" value="Duplicated hybrid motif"/>
    <property type="match status" value="1"/>
</dbReference>
<feature type="domain" description="ARB-07466-like C-terminal" evidence="5">
    <location>
        <begin position="228"/>
        <end position="331"/>
    </location>
</feature>
<evidence type="ECO:0000313" key="6">
    <source>
        <dbReference type="EMBL" id="ANS32636.1"/>
    </source>
</evidence>
<dbReference type="CDD" id="cd13399">
    <property type="entry name" value="Slt35-like"/>
    <property type="match status" value="1"/>
</dbReference>
<evidence type="ECO:0000259" key="5">
    <source>
        <dbReference type="Pfam" id="PF26571"/>
    </source>
</evidence>
<dbReference type="EMBL" id="CP009113">
    <property type="protein sequence ID" value="ANS32636.1"/>
    <property type="molecule type" value="Genomic_DNA"/>
</dbReference>
<dbReference type="PATRIC" id="fig|37919.13.peg.8489"/>
<keyword evidence="6" id="KW-0614">Plasmid</keyword>
<evidence type="ECO:0000259" key="4">
    <source>
        <dbReference type="Pfam" id="PF13406"/>
    </source>
</evidence>
<evidence type="ECO:0000256" key="2">
    <source>
        <dbReference type="SAM" id="Phobius"/>
    </source>
</evidence>